<dbReference type="EMBL" id="UZAJ01013325">
    <property type="protein sequence ID" value="VDO66579.1"/>
    <property type="molecule type" value="Genomic_DNA"/>
</dbReference>
<proteinExistence type="predicted"/>
<reference evidence="1 2" key="2">
    <citation type="submission" date="2018-11" db="EMBL/GenBank/DDBJ databases">
        <authorList>
            <consortium name="Pathogen Informatics"/>
        </authorList>
    </citation>
    <scope>NUCLEOTIDE SEQUENCE [LARGE SCALE GENOMIC DNA]</scope>
</reference>
<name>A0A183HRT8_9BILA</name>
<evidence type="ECO:0000313" key="2">
    <source>
        <dbReference type="Proteomes" id="UP000267606"/>
    </source>
</evidence>
<keyword evidence="2" id="KW-1185">Reference proteome</keyword>
<dbReference type="AlphaFoldDB" id="A0A183HRT8"/>
<evidence type="ECO:0000313" key="1">
    <source>
        <dbReference type="EMBL" id="VDO66579.1"/>
    </source>
</evidence>
<dbReference type="WBParaSite" id="OFLC_0001019901-mRNA-1">
    <property type="protein sequence ID" value="OFLC_0001019901-mRNA-1"/>
    <property type="gene ID" value="OFLC_0001019901"/>
</dbReference>
<sequence>MLYTKAYYILTVLRYRISEKFNSERHLFLKKDPTNNCSLIIANIPPYITPITLGRILAELGSGRPDDIIAQRGTAPSDKITEVLGFYTASARLKSEDAVEQALQNCEKVPFLCLSSMDVELTHNGAASNFKLSFTKFHATFF</sequence>
<organism evidence="3">
    <name type="scientific">Onchocerca flexuosa</name>
    <dbReference type="NCBI Taxonomy" id="387005"/>
    <lineage>
        <taxon>Eukaryota</taxon>
        <taxon>Metazoa</taxon>
        <taxon>Ecdysozoa</taxon>
        <taxon>Nematoda</taxon>
        <taxon>Chromadorea</taxon>
        <taxon>Rhabditida</taxon>
        <taxon>Spirurina</taxon>
        <taxon>Spiruromorpha</taxon>
        <taxon>Filarioidea</taxon>
        <taxon>Onchocercidae</taxon>
        <taxon>Onchocerca</taxon>
    </lineage>
</organism>
<reference evidence="3" key="1">
    <citation type="submission" date="2016-06" db="UniProtKB">
        <authorList>
            <consortium name="WormBaseParasite"/>
        </authorList>
    </citation>
    <scope>IDENTIFICATION</scope>
</reference>
<gene>
    <name evidence="1" type="ORF">OFLC_LOCUS10193</name>
</gene>
<dbReference type="Proteomes" id="UP000267606">
    <property type="component" value="Unassembled WGS sequence"/>
</dbReference>
<accession>A0A183HRT8</accession>
<dbReference type="STRING" id="387005.A0A183HRT8"/>
<protein>
    <submittedName>
        <fullName evidence="3">RRM domain-containing protein</fullName>
    </submittedName>
</protein>
<evidence type="ECO:0000313" key="3">
    <source>
        <dbReference type="WBParaSite" id="OFLC_0001019901-mRNA-1"/>
    </source>
</evidence>